<organism evidence="16 17">
    <name type="scientific">Lates calcarifer</name>
    <name type="common">Barramundi</name>
    <name type="synonym">Holocentrus calcarifer</name>
    <dbReference type="NCBI Taxonomy" id="8187"/>
    <lineage>
        <taxon>Eukaryota</taxon>
        <taxon>Metazoa</taxon>
        <taxon>Chordata</taxon>
        <taxon>Craniata</taxon>
        <taxon>Vertebrata</taxon>
        <taxon>Euteleostomi</taxon>
        <taxon>Actinopterygii</taxon>
        <taxon>Neopterygii</taxon>
        <taxon>Teleostei</taxon>
        <taxon>Neoteleostei</taxon>
        <taxon>Acanthomorphata</taxon>
        <taxon>Carangaria</taxon>
        <taxon>Carangaria incertae sedis</taxon>
        <taxon>Centropomidae</taxon>
        <taxon>Lates</taxon>
    </lineage>
</organism>
<comment type="catalytic activity">
    <reaction evidence="11">
        <text>L-seryl-[protein] + ATP = O-phospho-L-seryl-[protein] + ADP + H(+)</text>
        <dbReference type="Rhea" id="RHEA:17989"/>
        <dbReference type="Rhea" id="RHEA-COMP:9863"/>
        <dbReference type="Rhea" id="RHEA-COMP:11604"/>
        <dbReference type="ChEBI" id="CHEBI:15378"/>
        <dbReference type="ChEBI" id="CHEBI:29999"/>
        <dbReference type="ChEBI" id="CHEBI:30616"/>
        <dbReference type="ChEBI" id="CHEBI:83421"/>
        <dbReference type="ChEBI" id="CHEBI:456216"/>
        <dbReference type="EC" id="2.7.11.17"/>
    </reaction>
</comment>
<dbReference type="Gene3D" id="6.10.140.620">
    <property type="match status" value="1"/>
</dbReference>
<dbReference type="Gene3D" id="3.10.450.50">
    <property type="match status" value="1"/>
</dbReference>
<dbReference type="FunFam" id="3.30.200.20:FF:000051">
    <property type="entry name" value="Peripheral plasma membrane protein CASK isoform B"/>
    <property type="match status" value="1"/>
</dbReference>
<dbReference type="CDD" id="cd14086">
    <property type="entry name" value="STKc_CaMKII"/>
    <property type="match status" value="1"/>
</dbReference>
<dbReference type="Ensembl" id="ENSLCAT00010034372.1">
    <property type="protein sequence ID" value="ENSLCAP00010033573.1"/>
    <property type="gene ID" value="ENSLCAG00010015611.1"/>
</dbReference>
<dbReference type="SUPFAM" id="SSF56112">
    <property type="entry name" value="Protein kinase-like (PK-like)"/>
    <property type="match status" value="1"/>
</dbReference>
<evidence type="ECO:0000259" key="15">
    <source>
        <dbReference type="PROSITE" id="PS50011"/>
    </source>
</evidence>
<keyword evidence="5" id="KW-0808">Transferase</keyword>
<evidence type="ECO:0000256" key="4">
    <source>
        <dbReference type="ARBA" id="ARBA00022553"/>
    </source>
</evidence>
<dbReference type="InterPro" id="IPR008271">
    <property type="entry name" value="Ser/Thr_kinase_AS"/>
</dbReference>
<dbReference type="InterPro" id="IPR032710">
    <property type="entry name" value="NTF2-like_dom_sf"/>
</dbReference>
<dbReference type="GO" id="GO:0004683">
    <property type="term" value="F:calcium/calmodulin-dependent protein kinase activity"/>
    <property type="evidence" value="ECO:0007669"/>
    <property type="project" value="UniProtKB-EC"/>
</dbReference>
<keyword evidence="14" id="KW-1133">Transmembrane helix</keyword>
<evidence type="ECO:0000256" key="10">
    <source>
        <dbReference type="ARBA" id="ARBA00047307"/>
    </source>
</evidence>
<dbReference type="InterPro" id="IPR017441">
    <property type="entry name" value="Protein_kinase_ATP_BS"/>
</dbReference>
<evidence type="ECO:0000256" key="2">
    <source>
        <dbReference type="ARBA" id="ARBA00012434"/>
    </source>
</evidence>
<dbReference type="Pfam" id="PF00069">
    <property type="entry name" value="Pkinase"/>
    <property type="match status" value="1"/>
</dbReference>
<dbReference type="FunFam" id="1.10.510.10:FF:000001">
    <property type="entry name" value="Calcium/calmodulin-dependent protein kinase type II subunit delta"/>
    <property type="match status" value="1"/>
</dbReference>
<keyword evidence="4" id="KW-0597">Phosphoprotein</keyword>
<evidence type="ECO:0000256" key="5">
    <source>
        <dbReference type="ARBA" id="ARBA00022679"/>
    </source>
</evidence>
<keyword evidence="3 13" id="KW-0723">Serine/threonine-protein kinase</keyword>
<dbReference type="PROSITE" id="PS00108">
    <property type="entry name" value="PROTEIN_KINASE_ST"/>
    <property type="match status" value="1"/>
</dbReference>
<dbReference type="Gene3D" id="3.30.200.20">
    <property type="entry name" value="Phosphorylase Kinase, domain 1"/>
    <property type="match status" value="1"/>
</dbReference>
<keyword evidence="14" id="KW-0812">Transmembrane</keyword>
<dbReference type="EC" id="2.7.11.17" evidence="2"/>
<dbReference type="GeneTree" id="ENSGT00940000158973"/>
<dbReference type="PANTHER" id="PTHR24347">
    <property type="entry name" value="SERINE/THREONINE-PROTEIN KINASE"/>
    <property type="match status" value="1"/>
</dbReference>
<dbReference type="InterPro" id="IPR013543">
    <property type="entry name" value="Ca/CaM-dep_prot_kinase-assoc"/>
</dbReference>
<dbReference type="Proteomes" id="UP000314980">
    <property type="component" value="Unassembled WGS sequence"/>
</dbReference>
<gene>
    <name evidence="16" type="primary">CAMK2B</name>
</gene>
<sequence length="495" mass="56025">MATTTCTRFTDEYQLYEELGKGAFSVVRRCVKLCTGQEYAAKIINTKKLSARDHQKLEREARICRLLKHPNIGEDVVTGGELFEDIVAREYYSEADASHCIQQILEAVLHCHQMGVVHRDLKPENLLLASKCKNAAVKLADFGLAIEVQGDQQAWFGFAGTPGYLSPEVLRKEAYGKPVDIWACGVILYILLVGYPPFWDEDQHKLYQQIKAGAYDFPSPEWDTVTPEAKNLINQMLTINPAKRITAQEALKHPWVCQRSTVASMMHRQETVECLKKFNARRKLKVSLSLHPTFISLSLLLCPFFWALCPSLSTFMSKSLLFLSLPLSPLFFSPVSRLFHVPPSLLFLPLLFLQEPQTTVIHNPVDGTKITEQLIEAINNGDFEAYAKICDPGLTSFEPEALGNLVEGMDFHRFYFENLLAKNSKPIHTTILNPHVHLIGEDAACIAYIRLTQFVDSQGRPRSSQSEETRVWHRRDSKWQNIHFHCSGAPAAPLQ</sequence>
<evidence type="ECO:0000256" key="11">
    <source>
        <dbReference type="ARBA" id="ARBA00047430"/>
    </source>
</evidence>
<dbReference type="FunFam" id="3.10.450.50:FF:000009">
    <property type="entry name" value="Calcium/calmodulin-dependent protein kinase type II"/>
    <property type="match status" value="1"/>
</dbReference>
<dbReference type="InterPro" id="IPR011009">
    <property type="entry name" value="Kinase-like_dom_sf"/>
</dbReference>
<dbReference type="PROSITE" id="PS00107">
    <property type="entry name" value="PROTEIN_KINASE_ATP"/>
    <property type="match status" value="1"/>
</dbReference>
<feature type="binding site" evidence="12">
    <location>
        <position position="42"/>
    </location>
    <ligand>
        <name>ATP</name>
        <dbReference type="ChEBI" id="CHEBI:30616"/>
    </ligand>
</feature>
<comment type="catalytic activity">
    <reaction evidence="10">
        <text>L-threonyl-[protein] + ATP = O-phospho-L-threonyl-[protein] + ADP + H(+)</text>
        <dbReference type="Rhea" id="RHEA:46608"/>
        <dbReference type="Rhea" id="RHEA-COMP:11060"/>
        <dbReference type="Rhea" id="RHEA-COMP:11605"/>
        <dbReference type="ChEBI" id="CHEBI:15378"/>
        <dbReference type="ChEBI" id="CHEBI:30013"/>
        <dbReference type="ChEBI" id="CHEBI:30616"/>
        <dbReference type="ChEBI" id="CHEBI:61977"/>
        <dbReference type="ChEBI" id="CHEBI:456216"/>
        <dbReference type="EC" id="2.7.11.17"/>
    </reaction>
</comment>
<evidence type="ECO:0000313" key="17">
    <source>
        <dbReference type="Proteomes" id="UP000314980"/>
    </source>
</evidence>
<evidence type="ECO:0000256" key="13">
    <source>
        <dbReference type="RuleBase" id="RU000304"/>
    </source>
</evidence>
<comment type="similarity">
    <text evidence="1">Belongs to the protein kinase superfamily. CAMK Ser/Thr protein kinase family. CaMK subfamily.</text>
</comment>
<dbReference type="GO" id="GO:0005516">
    <property type="term" value="F:calmodulin binding"/>
    <property type="evidence" value="ECO:0007669"/>
    <property type="project" value="UniProtKB-KW"/>
</dbReference>
<evidence type="ECO:0000256" key="12">
    <source>
        <dbReference type="PROSITE-ProRule" id="PRU10141"/>
    </source>
</evidence>
<feature type="domain" description="Protein kinase" evidence="15">
    <location>
        <begin position="13"/>
        <end position="256"/>
    </location>
</feature>
<evidence type="ECO:0000256" key="8">
    <source>
        <dbReference type="ARBA" id="ARBA00022840"/>
    </source>
</evidence>
<evidence type="ECO:0000256" key="6">
    <source>
        <dbReference type="ARBA" id="ARBA00022741"/>
    </source>
</evidence>
<evidence type="ECO:0000256" key="7">
    <source>
        <dbReference type="ARBA" id="ARBA00022777"/>
    </source>
</evidence>
<keyword evidence="9" id="KW-0112">Calmodulin-binding</keyword>
<proteinExistence type="inferred from homology"/>
<keyword evidence="14" id="KW-0472">Membrane</keyword>
<reference evidence="16" key="2">
    <citation type="submission" date="2025-08" db="UniProtKB">
        <authorList>
            <consortium name="Ensembl"/>
        </authorList>
    </citation>
    <scope>IDENTIFICATION</scope>
</reference>
<evidence type="ECO:0000256" key="9">
    <source>
        <dbReference type="ARBA" id="ARBA00022860"/>
    </source>
</evidence>
<protein>
    <recommendedName>
        <fullName evidence="2">calcium/calmodulin-dependent protein kinase</fullName>
        <ecNumber evidence="2">2.7.11.17</ecNumber>
    </recommendedName>
</protein>
<feature type="transmembrane region" description="Helical" evidence="14">
    <location>
        <begin position="286"/>
        <end position="308"/>
    </location>
</feature>
<evidence type="ECO:0000313" key="16">
    <source>
        <dbReference type="Ensembl" id="ENSLCAP00010033573.1"/>
    </source>
</evidence>
<evidence type="ECO:0000256" key="1">
    <source>
        <dbReference type="ARBA" id="ARBA00005354"/>
    </source>
</evidence>
<dbReference type="Pfam" id="PF08332">
    <property type="entry name" value="CaMKII_AD"/>
    <property type="match status" value="1"/>
</dbReference>
<dbReference type="GO" id="GO:0005524">
    <property type="term" value="F:ATP binding"/>
    <property type="evidence" value="ECO:0007669"/>
    <property type="project" value="UniProtKB-UniRule"/>
</dbReference>
<keyword evidence="6 12" id="KW-0547">Nucleotide-binding</keyword>
<keyword evidence="7" id="KW-0418">Kinase</keyword>
<keyword evidence="8 12" id="KW-0067">ATP-binding</keyword>
<evidence type="ECO:0000256" key="3">
    <source>
        <dbReference type="ARBA" id="ARBA00022527"/>
    </source>
</evidence>
<keyword evidence="17" id="KW-1185">Reference proteome</keyword>
<dbReference type="Gene3D" id="1.10.510.10">
    <property type="entry name" value="Transferase(Phosphotransferase) domain 1"/>
    <property type="match status" value="1"/>
</dbReference>
<reference evidence="16" key="3">
    <citation type="submission" date="2025-09" db="UniProtKB">
        <authorList>
            <consortium name="Ensembl"/>
        </authorList>
    </citation>
    <scope>IDENTIFICATION</scope>
</reference>
<dbReference type="AlphaFoldDB" id="A0A4W6E4T8"/>
<evidence type="ECO:0000256" key="14">
    <source>
        <dbReference type="SAM" id="Phobius"/>
    </source>
</evidence>
<accession>A0A4W6E4T8</accession>
<dbReference type="PROSITE" id="PS50011">
    <property type="entry name" value="PROTEIN_KINASE_DOM"/>
    <property type="match status" value="1"/>
</dbReference>
<dbReference type="SMART" id="SM00220">
    <property type="entry name" value="S_TKc"/>
    <property type="match status" value="1"/>
</dbReference>
<dbReference type="InterPro" id="IPR000719">
    <property type="entry name" value="Prot_kinase_dom"/>
</dbReference>
<dbReference type="SUPFAM" id="SSF54427">
    <property type="entry name" value="NTF2-like"/>
    <property type="match status" value="1"/>
</dbReference>
<reference evidence="17" key="1">
    <citation type="submission" date="2015-09" db="EMBL/GenBank/DDBJ databases">
        <authorList>
            <person name="Sai Rama Sridatta P."/>
        </authorList>
    </citation>
    <scope>NUCLEOTIDE SEQUENCE [LARGE SCALE GENOMIC DNA]</scope>
</reference>
<name>A0A4W6E4T8_LATCA</name>